<sequence>MGKHKKHGHSRHKKILKRLGWTVLTVALLLIIGVWAWKSPIVQSRVQASFGNNAAYQKKEYNKQRSLAKAKYGKQSGSDDCQRLLMNTTQRLMNWSH</sequence>
<keyword evidence="1" id="KW-0472">Membrane</keyword>
<reference evidence="2 3" key="1">
    <citation type="journal article" date="2015" name="Genome Announc.">
        <title>Expanding the biotechnology potential of lactobacilli through comparative genomics of 213 strains and associated genera.</title>
        <authorList>
            <person name="Sun Z."/>
            <person name="Harris H.M."/>
            <person name="McCann A."/>
            <person name="Guo C."/>
            <person name="Argimon S."/>
            <person name="Zhang W."/>
            <person name="Yang X."/>
            <person name="Jeffery I.B."/>
            <person name="Cooney J.C."/>
            <person name="Kagawa T.F."/>
            <person name="Liu W."/>
            <person name="Song Y."/>
            <person name="Salvetti E."/>
            <person name="Wrobel A."/>
            <person name="Rasinkangas P."/>
            <person name="Parkhill J."/>
            <person name="Rea M.C."/>
            <person name="O'Sullivan O."/>
            <person name="Ritari J."/>
            <person name="Douillard F.P."/>
            <person name="Paul Ross R."/>
            <person name="Yang R."/>
            <person name="Briner A.E."/>
            <person name="Felis G.E."/>
            <person name="de Vos W.M."/>
            <person name="Barrangou R."/>
            <person name="Klaenhammer T.R."/>
            <person name="Caufield P.W."/>
            <person name="Cui Y."/>
            <person name="Zhang H."/>
            <person name="O'Toole P.W."/>
        </authorList>
    </citation>
    <scope>NUCLEOTIDE SEQUENCE [LARGE SCALE GENOMIC DNA]</scope>
    <source>
        <strain evidence="2 3">NBRC 103219</strain>
    </source>
</reference>
<organism evidence="2 3">
    <name type="scientific">Ligilactobacillus pobuzihii</name>
    <dbReference type="NCBI Taxonomy" id="449659"/>
    <lineage>
        <taxon>Bacteria</taxon>
        <taxon>Bacillati</taxon>
        <taxon>Bacillota</taxon>
        <taxon>Bacilli</taxon>
        <taxon>Lactobacillales</taxon>
        <taxon>Lactobacillaceae</taxon>
        <taxon>Ligilactobacillus</taxon>
    </lineage>
</organism>
<feature type="transmembrane region" description="Helical" evidence="1">
    <location>
        <begin position="20"/>
        <end position="37"/>
    </location>
</feature>
<accession>A0A0R2LH14</accession>
<proteinExistence type="predicted"/>
<dbReference type="RefSeq" id="WP_017866825.1">
    <property type="nucleotide sequence ID" value="NZ_BJYB01000026.1"/>
</dbReference>
<evidence type="ECO:0000313" key="2">
    <source>
        <dbReference type="EMBL" id="KRN98812.1"/>
    </source>
</evidence>
<name>A0A0R2LH14_9LACO</name>
<protein>
    <submittedName>
        <fullName evidence="2">Uncharacterized protein</fullName>
    </submittedName>
</protein>
<evidence type="ECO:0000313" key="3">
    <source>
        <dbReference type="Proteomes" id="UP000051886"/>
    </source>
</evidence>
<evidence type="ECO:0000256" key="1">
    <source>
        <dbReference type="SAM" id="Phobius"/>
    </source>
</evidence>
<dbReference type="AlphaFoldDB" id="A0A0R2LH14"/>
<comment type="caution">
    <text evidence="2">The sequence shown here is derived from an EMBL/GenBank/DDBJ whole genome shotgun (WGS) entry which is preliminary data.</text>
</comment>
<keyword evidence="1" id="KW-1133">Transmembrane helix</keyword>
<dbReference type="OrthoDB" id="2307551at2"/>
<keyword evidence="1" id="KW-0812">Transmembrane</keyword>
<dbReference type="Proteomes" id="UP000051886">
    <property type="component" value="Unassembled WGS sequence"/>
</dbReference>
<dbReference type="PATRIC" id="fig|449659.4.peg.1839"/>
<gene>
    <name evidence="2" type="ORF">IV66_GL001798</name>
</gene>
<dbReference type="EMBL" id="JQCN01000040">
    <property type="protein sequence ID" value="KRN98812.1"/>
    <property type="molecule type" value="Genomic_DNA"/>
</dbReference>
<keyword evidence="3" id="KW-1185">Reference proteome</keyword>